<accession>A0A1I7X3E4</accession>
<keyword evidence="1" id="KW-1185">Reference proteome</keyword>
<name>A0A1I7X3E4_HETBA</name>
<reference evidence="2" key="1">
    <citation type="submission" date="2016-11" db="UniProtKB">
        <authorList>
            <consortium name="WormBaseParasite"/>
        </authorList>
    </citation>
    <scope>IDENTIFICATION</scope>
</reference>
<dbReference type="WBParaSite" id="Hba_11935">
    <property type="protein sequence ID" value="Hba_11935"/>
    <property type="gene ID" value="Hba_11935"/>
</dbReference>
<dbReference type="Proteomes" id="UP000095283">
    <property type="component" value="Unplaced"/>
</dbReference>
<evidence type="ECO:0000313" key="1">
    <source>
        <dbReference type="Proteomes" id="UP000095283"/>
    </source>
</evidence>
<proteinExistence type="predicted"/>
<organism evidence="1 2">
    <name type="scientific">Heterorhabditis bacteriophora</name>
    <name type="common">Entomopathogenic nematode worm</name>
    <dbReference type="NCBI Taxonomy" id="37862"/>
    <lineage>
        <taxon>Eukaryota</taxon>
        <taxon>Metazoa</taxon>
        <taxon>Ecdysozoa</taxon>
        <taxon>Nematoda</taxon>
        <taxon>Chromadorea</taxon>
        <taxon>Rhabditida</taxon>
        <taxon>Rhabditina</taxon>
        <taxon>Rhabditomorpha</taxon>
        <taxon>Strongyloidea</taxon>
        <taxon>Heterorhabditidae</taxon>
        <taxon>Heterorhabditis</taxon>
    </lineage>
</organism>
<evidence type="ECO:0000313" key="2">
    <source>
        <dbReference type="WBParaSite" id="Hba_11935"/>
    </source>
</evidence>
<protein>
    <submittedName>
        <fullName evidence="2">Uncharacterized protein</fullName>
    </submittedName>
</protein>
<sequence>MVWGTFSGMGLVDLAFHGMKEDSPQ</sequence>
<dbReference type="AlphaFoldDB" id="A0A1I7X3E4"/>